<dbReference type="AlphaFoldDB" id="A0A426X6Y0"/>
<feature type="non-terminal residue" evidence="2">
    <location>
        <position position="1"/>
    </location>
</feature>
<evidence type="ECO:0000313" key="2">
    <source>
        <dbReference type="EMBL" id="RRT35200.1"/>
    </source>
</evidence>
<organism evidence="2 3">
    <name type="scientific">Ensete ventricosum</name>
    <name type="common">Abyssinian banana</name>
    <name type="synonym">Musa ensete</name>
    <dbReference type="NCBI Taxonomy" id="4639"/>
    <lineage>
        <taxon>Eukaryota</taxon>
        <taxon>Viridiplantae</taxon>
        <taxon>Streptophyta</taxon>
        <taxon>Embryophyta</taxon>
        <taxon>Tracheophyta</taxon>
        <taxon>Spermatophyta</taxon>
        <taxon>Magnoliopsida</taxon>
        <taxon>Liliopsida</taxon>
        <taxon>Zingiberales</taxon>
        <taxon>Musaceae</taxon>
        <taxon>Ensete</taxon>
    </lineage>
</organism>
<evidence type="ECO:0000313" key="3">
    <source>
        <dbReference type="Proteomes" id="UP000287651"/>
    </source>
</evidence>
<gene>
    <name evidence="2" type="ORF">B296_00048955</name>
</gene>
<feature type="compositionally biased region" description="Low complexity" evidence="1">
    <location>
        <begin position="151"/>
        <end position="168"/>
    </location>
</feature>
<feature type="region of interest" description="Disordered" evidence="1">
    <location>
        <begin position="29"/>
        <end position="73"/>
    </location>
</feature>
<dbReference type="EMBL" id="AMZH03025404">
    <property type="protein sequence ID" value="RRT35200.1"/>
    <property type="molecule type" value="Genomic_DNA"/>
</dbReference>
<feature type="compositionally biased region" description="Basic and acidic residues" evidence="1">
    <location>
        <begin position="42"/>
        <end position="60"/>
    </location>
</feature>
<accession>A0A426X6Y0</accession>
<dbReference type="Proteomes" id="UP000287651">
    <property type="component" value="Unassembled WGS sequence"/>
</dbReference>
<feature type="compositionally biased region" description="Basic and acidic residues" evidence="1">
    <location>
        <begin position="117"/>
        <end position="143"/>
    </location>
</feature>
<reference evidence="2 3" key="1">
    <citation type="journal article" date="2014" name="Agronomy (Basel)">
        <title>A Draft Genome Sequence for Ensete ventricosum, the Drought-Tolerant Tree Against Hunger.</title>
        <authorList>
            <person name="Harrison J."/>
            <person name="Moore K.A."/>
            <person name="Paszkiewicz K."/>
            <person name="Jones T."/>
            <person name="Grant M."/>
            <person name="Ambacheew D."/>
            <person name="Muzemil S."/>
            <person name="Studholme D.J."/>
        </authorList>
    </citation>
    <scope>NUCLEOTIDE SEQUENCE [LARGE SCALE GENOMIC DNA]</scope>
</reference>
<protein>
    <submittedName>
        <fullName evidence="2">Uncharacterized protein</fullName>
    </submittedName>
</protein>
<sequence>RRKATIDGGNRSSTAEIDRRRSILAVLPGSGRSAYRSGNVTREVDERRVSRKGDPEDSHSSGDASGDEGLADAEDRVPGCLDALPRELRLLGKVHDSGNRRIPGALPHHILRRHQTLQRDRIGQTLAKTKEREHASSRRETRGDGSGGGSLLHSPASSPSAVSGGSRGSRALGLWGTRLIVFGVPVRLPSKKNDRSACSSGGPTLSSITMRVDKARNDKRVREVIAGTPADPYLRMAKSRPANRLMELKLRNYPQESG</sequence>
<proteinExistence type="predicted"/>
<evidence type="ECO:0000256" key="1">
    <source>
        <dbReference type="SAM" id="MobiDB-lite"/>
    </source>
</evidence>
<comment type="caution">
    <text evidence="2">The sequence shown here is derived from an EMBL/GenBank/DDBJ whole genome shotgun (WGS) entry which is preliminary data.</text>
</comment>
<name>A0A426X6Y0_ENSVE</name>
<feature type="region of interest" description="Disordered" evidence="1">
    <location>
        <begin position="96"/>
        <end position="168"/>
    </location>
</feature>